<name>A0A6C0BAF9_9ZZZZ</name>
<organism evidence="1">
    <name type="scientific">viral metagenome</name>
    <dbReference type="NCBI Taxonomy" id="1070528"/>
    <lineage>
        <taxon>unclassified sequences</taxon>
        <taxon>metagenomes</taxon>
        <taxon>organismal metagenomes</taxon>
    </lineage>
</organism>
<sequence length="721" mass="73709">MPPQFPSFTPGQTLYLASNNVVLTSSNSGVANSSLTTCLPIYTNSTVTSEGLTILKTDGTTQSLTISPDGTLSTSGNLITTGSGYITSATSINSNSINVGGTNFTVSSAGAVTAGSNLTVGGIATISGNVSVGSNFNVTSSTGALYTAGTITSASNLTIRDSTNSANKIVLGNDGNVSVQGSINCVGGINVDSGKLVLSAGNGNMSIAGSFASVGDVNINSGRVVLSALNGNVTALGSLTIGSAGQLVVSSAGTLSTSGSLNSVGVVSTADVNVGAGKVILAASGNVTALGSLTVGSAGQHAVSATGVLTSTADINVNGSGSTQLNLKASDASVTTSYNGYIAPASATNTTYTTAALALTADPNFFTTATSNKLTTQSYVDKQIFNQTARLNLILDNNINDNFETFKNVFEICQKIEGSSASQGVDGLLKESSQIKESVTNVMTQAQNTFPINAVTSVWGSTCPPLPIPYTLTGLPTPAYTGDGWFFRNATSGNQISWAIPVNTGMSLGKLQQFCMNVFAASNISLPQIVIKSSNATYNNTFTYKFTASGSSVSANKNYCLYTKSSPLCYDTIVAANGTGEPINTYGFVPNPSEISAVLSLSYTSVSNNPSTSGTVTTGFSTYAASADLVTSITVQTDSAVVTTDNIQFILQSLYLVQASQGVVPGGDPVGTTQFLFNNASVVNNYLMQYWFKKHGDFSTNPNGTVEANYETVYSSLFASS</sequence>
<dbReference type="EMBL" id="MN739105">
    <property type="protein sequence ID" value="QHS89086.1"/>
    <property type="molecule type" value="Genomic_DNA"/>
</dbReference>
<accession>A0A6C0BAF9</accession>
<protein>
    <submittedName>
        <fullName evidence="1">Uncharacterized protein</fullName>
    </submittedName>
</protein>
<proteinExistence type="predicted"/>
<reference evidence="1" key="1">
    <citation type="journal article" date="2020" name="Nature">
        <title>Giant virus diversity and host interactions through global metagenomics.</title>
        <authorList>
            <person name="Schulz F."/>
            <person name="Roux S."/>
            <person name="Paez-Espino D."/>
            <person name="Jungbluth S."/>
            <person name="Walsh D.A."/>
            <person name="Denef V.J."/>
            <person name="McMahon K.D."/>
            <person name="Konstantinidis K.T."/>
            <person name="Eloe-Fadrosh E.A."/>
            <person name="Kyrpides N.C."/>
            <person name="Woyke T."/>
        </authorList>
    </citation>
    <scope>NUCLEOTIDE SEQUENCE</scope>
    <source>
        <strain evidence="1">GVMAG-M-3300010158-59</strain>
    </source>
</reference>
<evidence type="ECO:0000313" key="1">
    <source>
        <dbReference type="EMBL" id="QHS89086.1"/>
    </source>
</evidence>
<dbReference type="AlphaFoldDB" id="A0A6C0BAF9"/>